<evidence type="ECO:0000256" key="1">
    <source>
        <dbReference type="ARBA" id="ARBA00009156"/>
    </source>
</evidence>
<protein>
    <submittedName>
        <fullName evidence="10">Carbohydrate kinase</fullName>
    </submittedName>
</protein>
<dbReference type="GO" id="GO:0008993">
    <property type="term" value="F:rhamnulokinase activity"/>
    <property type="evidence" value="ECO:0007669"/>
    <property type="project" value="InterPro"/>
</dbReference>
<keyword evidence="2" id="KW-0859">Xylose metabolism</keyword>
<dbReference type="RefSeq" id="WP_068425245.1">
    <property type="nucleotide sequence ID" value="NZ_LVHI01000012.1"/>
</dbReference>
<keyword evidence="3" id="KW-0808">Transferase</keyword>
<evidence type="ECO:0000256" key="5">
    <source>
        <dbReference type="ARBA" id="ARBA00022777"/>
    </source>
</evidence>
<evidence type="ECO:0000256" key="6">
    <source>
        <dbReference type="ARBA" id="ARBA00022840"/>
    </source>
</evidence>
<dbReference type="Gene3D" id="3.30.420.40">
    <property type="match status" value="2"/>
</dbReference>
<dbReference type="AlphaFoldDB" id="A0A177YGP8"/>
<evidence type="ECO:0000313" key="11">
    <source>
        <dbReference type="Proteomes" id="UP000077519"/>
    </source>
</evidence>
<evidence type="ECO:0000256" key="4">
    <source>
        <dbReference type="ARBA" id="ARBA00022741"/>
    </source>
</evidence>
<dbReference type="GO" id="GO:0005524">
    <property type="term" value="F:ATP binding"/>
    <property type="evidence" value="ECO:0007669"/>
    <property type="project" value="UniProtKB-KW"/>
</dbReference>
<keyword evidence="6" id="KW-0067">ATP-binding</keyword>
<evidence type="ECO:0000259" key="9">
    <source>
        <dbReference type="Pfam" id="PF02782"/>
    </source>
</evidence>
<feature type="domain" description="Carbohydrate kinase FGGY C-terminal" evidence="9">
    <location>
        <begin position="259"/>
        <end position="451"/>
    </location>
</feature>
<dbReference type="PANTHER" id="PTHR43095:SF5">
    <property type="entry name" value="XYLULOSE KINASE"/>
    <property type="match status" value="1"/>
</dbReference>
<evidence type="ECO:0000313" key="10">
    <source>
        <dbReference type="EMBL" id="OAK54655.1"/>
    </source>
</evidence>
<reference evidence="10 11" key="1">
    <citation type="submission" date="2016-03" db="EMBL/GenBank/DDBJ databases">
        <title>Genome sequence of Rhodococcus kyotonensis KB10.</title>
        <authorList>
            <person name="Jeong H."/>
            <person name="Hong C.E."/>
            <person name="Jo S.H."/>
            <person name="Park J.M."/>
        </authorList>
    </citation>
    <scope>NUCLEOTIDE SEQUENCE [LARGE SCALE GENOMIC DNA]</scope>
    <source>
        <strain evidence="10 11">KB10</strain>
    </source>
</reference>
<evidence type="ECO:0000256" key="3">
    <source>
        <dbReference type="ARBA" id="ARBA00022679"/>
    </source>
</evidence>
<dbReference type="Proteomes" id="UP000077519">
    <property type="component" value="Unassembled WGS sequence"/>
</dbReference>
<dbReference type="InterPro" id="IPR043129">
    <property type="entry name" value="ATPase_NBD"/>
</dbReference>
<keyword evidence="11" id="KW-1185">Reference proteome</keyword>
<dbReference type="InterPro" id="IPR018485">
    <property type="entry name" value="FGGY_C"/>
</dbReference>
<gene>
    <name evidence="10" type="ORF">A3K89_04760</name>
</gene>
<keyword evidence="7" id="KW-0684">Rhamnose metabolism</keyword>
<evidence type="ECO:0000256" key="7">
    <source>
        <dbReference type="ARBA" id="ARBA00023308"/>
    </source>
</evidence>
<proteinExistence type="inferred from homology"/>
<keyword evidence="5 10" id="KW-0418">Kinase</keyword>
<dbReference type="InterPro" id="IPR018484">
    <property type="entry name" value="FGGY_N"/>
</dbReference>
<comment type="caution">
    <text evidence="10">The sequence shown here is derived from an EMBL/GenBank/DDBJ whole genome shotgun (WGS) entry which is preliminary data.</text>
</comment>
<dbReference type="InterPro" id="IPR013449">
    <property type="entry name" value="Rhamnulokinase"/>
</dbReference>
<comment type="similarity">
    <text evidence="1">Belongs to the FGGY kinase family.</text>
</comment>
<dbReference type="GO" id="GO:0042732">
    <property type="term" value="P:D-xylose metabolic process"/>
    <property type="evidence" value="ECO:0007669"/>
    <property type="project" value="UniProtKB-KW"/>
</dbReference>
<dbReference type="InterPro" id="IPR050406">
    <property type="entry name" value="FGGY_Carb_Kinase"/>
</dbReference>
<dbReference type="CDD" id="cd07771">
    <property type="entry name" value="ASKHA_NBD_FGGY_RhaB-like"/>
    <property type="match status" value="1"/>
</dbReference>
<dbReference type="Pfam" id="PF02782">
    <property type="entry name" value="FGGY_C"/>
    <property type="match status" value="1"/>
</dbReference>
<dbReference type="PANTHER" id="PTHR43095">
    <property type="entry name" value="SUGAR KINASE"/>
    <property type="match status" value="1"/>
</dbReference>
<sequence length="490" mass="51882">MSLSTVAAVDLGATSGRVVVGVVGTDAAGRDVLDLDVVARFPNEPLRLWNGTRTALHTDVPGLFGHIRKGLADVVRQSENLVSIGVDSWAVDYGLLRGGRLLGLPHHYRDERSERGVQLVESVVGREELFSRNGLQFLPFNTVYQLAVEKEDGLLGVADRALLVPDLVSYWLTGREVTERTNASTTGLFGTDGVPDVDLMARLGLDPSLFADVVDPGTVLGPVLPGVLDVDTSAVVTTVGSHDTASAVAAVPMDPSSSVYISCGTWGLVGAETAAPVLGSAVREAGFTNEAGVDGRNRLLHNVMGLWLLSETVREWSRSDGAPVDLPTMLAAAAQCPSPAHVFDADDPVFLSRGDMPRRIRSWYLERDLDAPSSRVEMVRAVVESLAAAFARAVHDAASLAGFSARQIHVVGGGAQNSLLCKILADRSGIPVLAGPAEATALGNVLVQARAHGSIHGELDRLRRIVATTFPPTQYTPAVSRTCSQRARTA</sequence>
<evidence type="ECO:0000259" key="8">
    <source>
        <dbReference type="Pfam" id="PF00370"/>
    </source>
</evidence>
<dbReference type="GO" id="GO:0019301">
    <property type="term" value="P:rhamnose catabolic process"/>
    <property type="evidence" value="ECO:0007669"/>
    <property type="project" value="InterPro"/>
</dbReference>
<keyword evidence="4" id="KW-0547">Nucleotide-binding</keyword>
<keyword evidence="2" id="KW-0119">Carbohydrate metabolism</keyword>
<dbReference type="Pfam" id="PF00370">
    <property type="entry name" value="FGGY_N"/>
    <property type="match status" value="1"/>
</dbReference>
<organism evidence="10 11">
    <name type="scientific">Rhodococcoides kyotonense</name>
    <dbReference type="NCBI Taxonomy" id="398843"/>
    <lineage>
        <taxon>Bacteria</taxon>
        <taxon>Bacillati</taxon>
        <taxon>Actinomycetota</taxon>
        <taxon>Actinomycetes</taxon>
        <taxon>Mycobacteriales</taxon>
        <taxon>Nocardiaceae</taxon>
        <taxon>Rhodococcoides</taxon>
    </lineage>
</organism>
<evidence type="ECO:0000256" key="2">
    <source>
        <dbReference type="ARBA" id="ARBA00022629"/>
    </source>
</evidence>
<dbReference type="EMBL" id="LVHI01000012">
    <property type="protein sequence ID" value="OAK54655.1"/>
    <property type="molecule type" value="Genomic_DNA"/>
</dbReference>
<accession>A0A177YGP8</accession>
<feature type="domain" description="Carbohydrate kinase FGGY N-terminal" evidence="8">
    <location>
        <begin position="79"/>
        <end position="247"/>
    </location>
</feature>
<name>A0A177YGP8_9NOCA</name>
<dbReference type="SUPFAM" id="SSF53067">
    <property type="entry name" value="Actin-like ATPase domain"/>
    <property type="match status" value="2"/>
</dbReference>